<evidence type="ECO:0000313" key="2">
    <source>
        <dbReference type="Proteomes" id="UP000185469"/>
    </source>
</evidence>
<dbReference type="STRING" id="1437874.CSPHI_06055"/>
<dbReference type="EMBL" id="CP009248">
    <property type="protein sequence ID" value="APT90674.1"/>
    <property type="molecule type" value="Genomic_DNA"/>
</dbReference>
<organism evidence="1 2">
    <name type="scientific">Corynebacterium sphenisci DSM 44792</name>
    <dbReference type="NCBI Taxonomy" id="1437874"/>
    <lineage>
        <taxon>Bacteria</taxon>
        <taxon>Bacillati</taxon>
        <taxon>Actinomycetota</taxon>
        <taxon>Actinomycetes</taxon>
        <taxon>Mycobacteriales</taxon>
        <taxon>Corynebacteriaceae</taxon>
        <taxon>Corynebacterium</taxon>
    </lineage>
</organism>
<dbReference type="GO" id="GO:0016787">
    <property type="term" value="F:hydrolase activity"/>
    <property type="evidence" value="ECO:0007669"/>
    <property type="project" value="UniProtKB-KW"/>
</dbReference>
<dbReference type="AlphaFoldDB" id="A0A1L7CXT2"/>
<sequence length="167" mass="17574">MVHIPVWALLAAILVVALAILALLASSMAQRLNRMHVRCDLARASLEAALGRRAAVTRAAFPELAGLAGAAEALPLTAAEPGPRADAENRLAAALSAALDEAGAAVPAPVALEVNDARTRVDLARRFYNDAVTDTRALRRRRLVRALRLAGTAPSPEYFDIVARPGS</sequence>
<dbReference type="OrthoDB" id="3214694at2"/>
<reference evidence="1 2" key="1">
    <citation type="submission" date="2014-08" db="EMBL/GenBank/DDBJ databases">
        <title>Complete genome sequence of Corynebacterium sphenisci CECT 5990(T) (=DSM 44792(T)), isolated from healthy wild penguins.</title>
        <authorList>
            <person name="Ruckert C."/>
            <person name="Albersmeier A."/>
            <person name="Winkler A."/>
            <person name="Kalinowski J."/>
        </authorList>
    </citation>
    <scope>NUCLEOTIDE SEQUENCE [LARGE SCALE GENOMIC DNA]</scope>
    <source>
        <strain evidence="1 2">DSM 44792</strain>
    </source>
</reference>
<accession>A0A1L7CXT2</accession>
<evidence type="ECO:0000313" key="1">
    <source>
        <dbReference type="EMBL" id="APT90674.1"/>
    </source>
</evidence>
<keyword evidence="1" id="KW-0378">Hydrolase</keyword>
<gene>
    <name evidence="1" type="ORF">CSPHI_06055</name>
</gene>
<keyword evidence="2" id="KW-1185">Reference proteome</keyword>
<proteinExistence type="predicted"/>
<protein>
    <submittedName>
        <fullName evidence="1">NUDIX hydrolase</fullName>
    </submittedName>
</protein>
<dbReference type="Proteomes" id="UP000185469">
    <property type="component" value="Chromosome"/>
</dbReference>
<dbReference type="KEGG" id="csph:CSPHI_06055"/>
<name>A0A1L7CXT2_9CORY</name>
<dbReference type="RefSeq" id="WP_075691919.1">
    <property type="nucleotide sequence ID" value="NZ_CP009248.1"/>
</dbReference>